<sequence>MPLLAQMGAWGRRFTPVTRELSIRAQLLEEGGPEMWEAFMAELRSLHLGAAPPRSVIAELTEAYLAALAE</sequence>
<accession>A0ABW2B3E9</accession>
<dbReference type="EMBL" id="JBHSWG010000001">
    <property type="protein sequence ID" value="MFC6759766.1"/>
    <property type="molecule type" value="Genomic_DNA"/>
</dbReference>
<reference evidence="2" key="1">
    <citation type="journal article" date="2019" name="Int. J. Syst. Evol. Microbiol.">
        <title>The Global Catalogue of Microorganisms (GCM) 10K type strain sequencing project: providing services to taxonomists for standard genome sequencing and annotation.</title>
        <authorList>
            <consortium name="The Broad Institute Genomics Platform"/>
            <consortium name="The Broad Institute Genome Sequencing Center for Infectious Disease"/>
            <person name="Wu L."/>
            <person name="Ma J."/>
        </authorList>
    </citation>
    <scope>NUCLEOTIDE SEQUENCE [LARGE SCALE GENOMIC DNA]</scope>
    <source>
        <strain evidence="2">CCUG 66188</strain>
    </source>
</reference>
<dbReference type="Proteomes" id="UP001596353">
    <property type="component" value="Unassembled WGS sequence"/>
</dbReference>
<gene>
    <name evidence="1" type="ORF">ACFQFQ_10085</name>
</gene>
<organism evidence="1 2">
    <name type="scientific">Sulfitobacter porphyrae</name>
    <dbReference type="NCBI Taxonomy" id="1246864"/>
    <lineage>
        <taxon>Bacteria</taxon>
        <taxon>Pseudomonadati</taxon>
        <taxon>Pseudomonadota</taxon>
        <taxon>Alphaproteobacteria</taxon>
        <taxon>Rhodobacterales</taxon>
        <taxon>Roseobacteraceae</taxon>
        <taxon>Sulfitobacter</taxon>
    </lineage>
</organism>
<protein>
    <submittedName>
        <fullName evidence="1">Uncharacterized protein</fullName>
    </submittedName>
</protein>
<evidence type="ECO:0000313" key="2">
    <source>
        <dbReference type="Proteomes" id="UP001596353"/>
    </source>
</evidence>
<comment type="caution">
    <text evidence="1">The sequence shown here is derived from an EMBL/GenBank/DDBJ whole genome shotgun (WGS) entry which is preliminary data.</text>
</comment>
<name>A0ABW2B3E9_9RHOB</name>
<evidence type="ECO:0000313" key="1">
    <source>
        <dbReference type="EMBL" id="MFC6759766.1"/>
    </source>
</evidence>
<proteinExistence type="predicted"/>
<keyword evidence="2" id="KW-1185">Reference proteome</keyword>